<gene>
    <name evidence="2" type="ORF">PCL_06388</name>
</gene>
<dbReference type="AlphaFoldDB" id="A0A2U3EMQ4"/>
<dbReference type="EMBL" id="LCWV01000002">
    <property type="protein sequence ID" value="PWI75730.1"/>
    <property type="molecule type" value="Genomic_DNA"/>
</dbReference>
<proteinExistence type="predicted"/>
<organism evidence="2 3">
    <name type="scientific">Purpureocillium lilacinum</name>
    <name type="common">Paecilomyces lilacinus</name>
    <dbReference type="NCBI Taxonomy" id="33203"/>
    <lineage>
        <taxon>Eukaryota</taxon>
        <taxon>Fungi</taxon>
        <taxon>Dikarya</taxon>
        <taxon>Ascomycota</taxon>
        <taxon>Pezizomycotina</taxon>
        <taxon>Sordariomycetes</taxon>
        <taxon>Hypocreomycetidae</taxon>
        <taxon>Hypocreales</taxon>
        <taxon>Ophiocordycipitaceae</taxon>
        <taxon>Purpureocillium</taxon>
    </lineage>
</organism>
<evidence type="ECO:0000313" key="3">
    <source>
        <dbReference type="Proteomes" id="UP000245956"/>
    </source>
</evidence>
<evidence type="ECO:0000313" key="2">
    <source>
        <dbReference type="EMBL" id="PWI75730.1"/>
    </source>
</evidence>
<comment type="caution">
    <text evidence="2">The sequence shown here is derived from an EMBL/GenBank/DDBJ whole genome shotgun (WGS) entry which is preliminary data.</text>
</comment>
<dbReference type="Proteomes" id="UP000245956">
    <property type="component" value="Unassembled WGS sequence"/>
</dbReference>
<evidence type="ECO:0000256" key="1">
    <source>
        <dbReference type="SAM" id="MobiDB-lite"/>
    </source>
</evidence>
<protein>
    <submittedName>
        <fullName evidence="2">Uncharacterized protein</fullName>
    </submittedName>
</protein>
<feature type="region of interest" description="Disordered" evidence="1">
    <location>
        <begin position="42"/>
        <end position="61"/>
    </location>
</feature>
<name>A0A2U3EMQ4_PURLI</name>
<reference evidence="2 3" key="1">
    <citation type="journal article" date="2016" name="Front. Microbiol.">
        <title>Genome and transcriptome sequences reveal the specific parasitism of the nematophagous Purpureocillium lilacinum 36-1.</title>
        <authorList>
            <person name="Xie J."/>
            <person name="Li S."/>
            <person name="Mo C."/>
            <person name="Xiao X."/>
            <person name="Peng D."/>
            <person name="Wang G."/>
            <person name="Xiao Y."/>
        </authorList>
    </citation>
    <scope>NUCLEOTIDE SEQUENCE [LARGE SCALE GENOMIC DNA]</scope>
    <source>
        <strain evidence="2 3">36-1</strain>
    </source>
</reference>
<accession>A0A2U3EMQ4</accession>
<sequence>MARIKRGHGPMGLPVGKVGFRALCWLRRRTDLRMDADAGLAGGGGGGGGAQLALHGQGNDAPPSRPLLRSAQTNSIPDALRDTCQDDSCTGARKGKSADVGPWTIAAVRAEVGCRPGHGETASRMRSEHHRCGLGDEHVVACSIGGMSPASFDQWGPAHTLHSQQVQPPLIGANISPRYRARVKSQASWASKALVASWSHSVKPPSPLAADKFTPDFCHRRQPAGPIGDSLSSPTHLLPLPTLVFTPYCEAPFRQSVHLGFPVVPAICSLVAGLALLGCASRWRSEHEAAMLNPTPTVRELACVDGTSPAILPVALGPLGQIPARYPGFSKGSTVSSRASIRRSVSLPWGHIRYIVRIGATLKRSREPDGWQLKS</sequence>